<protein>
    <submittedName>
        <fullName evidence="2">Uncharacterized protein</fullName>
    </submittedName>
</protein>
<accession>A0A2I0X7A6</accession>
<proteinExistence type="predicted"/>
<dbReference type="AlphaFoldDB" id="A0A2I0X7A6"/>
<sequence>MGKGGVVGWTADVESLDHGLFDGHLDVLLMSEFEFRASSVGMAEFKASGGGRAKARASGGGPTKARASGGGPAKARASGGGPVKARASGGGPVKARASGGGPVKARASDGGLVKMRASGGVLLTLDLDPFGFGLGWIWCRWVHILETLSSTIRKNGYLRGDLALVVVAVAARTENGEEGVRLGLEEGDFRI</sequence>
<dbReference type="STRING" id="906689.A0A2I0X7A6"/>
<feature type="region of interest" description="Disordered" evidence="1">
    <location>
        <begin position="51"/>
        <end position="102"/>
    </location>
</feature>
<reference evidence="2 3" key="1">
    <citation type="journal article" date="2016" name="Sci. Rep.">
        <title>The Dendrobium catenatum Lindl. genome sequence provides insights into polysaccharide synthase, floral development and adaptive evolution.</title>
        <authorList>
            <person name="Zhang G.Q."/>
            <person name="Xu Q."/>
            <person name="Bian C."/>
            <person name="Tsai W.C."/>
            <person name="Yeh C.M."/>
            <person name="Liu K.W."/>
            <person name="Yoshida K."/>
            <person name="Zhang L.S."/>
            <person name="Chang S.B."/>
            <person name="Chen F."/>
            <person name="Shi Y."/>
            <person name="Su Y.Y."/>
            <person name="Zhang Y.Q."/>
            <person name="Chen L.J."/>
            <person name="Yin Y."/>
            <person name="Lin M."/>
            <person name="Huang H."/>
            <person name="Deng H."/>
            <person name="Wang Z.W."/>
            <person name="Zhu S.L."/>
            <person name="Zhao X."/>
            <person name="Deng C."/>
            <person name="Niu S.C."/>
            <person name="Huang J."/>
            <person name="Wang M."/>
            <person name="Liu G.H."/>
            <person name="Yang H.J."/>
            <person name="Xiao X.J."/>
            <person name="Hsiao Y.Y."/>
            <person name="Wu W.L."/>
            <person name="Chen Y.Y."/>
            <person name="Mitsuda N."/>
            <person name="Ohme-Takagi M."/>
            <person name="Luo Y.B."/>
            <person name="Van de Peer Y."/>
            <person name="Liu Z.J."/>
        </authorList>
    </citation>
    <scope>NUCLEOTIDE SEQUENCE [LARGE SCALE GENOMIC DNA]</scope>
    <source>
        <tissue evidence="2">The whole plant</tissue>
    </source>
</reference>
<evidence type="ECO:0000313" key="2">
    <source>
        <dbReference type="EMBL" id="PKU83809.1"/>
    </source>
</evidence>
<reference evidence="2 3" key="2">
    <citation type="journal article" date="2017" name="Nature">
        <title>The Apostasia genome and the evolution of orchids.</title>
        <authorList>
            <person name="Zhang G.Q."/>
            <person name="Liu K.W."/>
            <person name="Li Z."/>
            <person name="Lohaus R."/>
            <person name="Hsiao Y.Y."/>
            <person name="Niu S.C."/>
            <person name="Wang J.Y."/>
            <person name="Lin Y.C."/>
            <person name="Xu Q."/>
            <person name="Chen L.J."/>
            <person name="Yoshida K."/>
            <person name="Fujiwara S."/>
            <person name="Wang Z.W."/>
            <person name="Zhang Y.Q."/>
            <person name="Mitsuda N."/>
            <person name="Wang M."/>
            <person name="Liu G.H."/>
            <person name="Pecoraro L."/>
            <person name="Huang H.X."/>
            <person name="Xiao X.J."/>
            <person name="Lin M."/>
            <person name="Wu X.Y."/>
            <person name="Wu W.L."/>
            <person name="Chen Y.Y."/>
            <person name="Chang S.B."/>
            <person name="Sakamoto S."/>
            <person name="Ohme-Takagi M."/>
            <person name="Yagi M."/>
            <person name="Zeng S.J."/>
            <person name="Shen C.Y."/>
            <person name="Yeh C.M."/>
            <person name="Luo Y.B."/>
            <person name="Tsai W.C."/>
            <person name="Van de Peer Y."/>
            <person name="Liu Z.J."/>
        </authorList>
    </citation>
    <scope>NUCLEOTIDE SEQUENCE [LARGE SCALE GENOMIC DNA]</scope>
    <source>
        <tissue evidence="2">The whole plant</tissue>
    </source>
</reference>
<dbReference type="EMBL" id="KZ502082">
    <property type="protein sequence ID" value="PKU83809.1"/>
    <property type="molecule type" value="Genomic_DNA"/>
</dbReference>
<evidence type="ECO:0000256" key="1">
    <source>
        <dbReference type="SAM" id="MobiDB-lite"/>
    </source>
</evidence>
<keyword evidence="3" id="KW-1185">Reference proteome</keyword>
<gene>
    <name evidence="2" type="ORF">MA16_Dca010902</name>
</gene>
<evidence type="ECO:0000313" key="3">
    <source>
        <dbReference type="Proteomes" id="UP000233837"/>
    </source>
</evidence>
<organism evidence="2 3">
    <name type="scientific">Dendrobium catenatum</name>
    <dbReference type="NCBI Taxonomy" id="906689"/>
    <lineage>
        <taxon>Eukaryota</taxon>
        <taxon>Viridiplantae</taxon>
        <taxon>Streptophyta</taxon>
        <taxon>Embryophyta</taxon>
        <taxon>Tracheophyta</taxon>
        <taxon>Spermatophyta</taxon>
        <taxon>Magnoliopsida</taxon>
        <taxon>Liliopsida</taxon>
        <taxon>Asparagales</taxon>
        <taxon>Orchidaceae</taxon>
        <taxon>Epidendroideae</taxon>
        <taxon>Malaxideae</taxon>
        <taxon>Dendrobiinae</taxon>
        <taxon>Dendrobium</taxon>
    </lineage>
</organism>
<dbReference type="Proteomes" id="UP000233837">
    <property type="component" value="Unassembled WGS sequence"/>
</dbReference>
<name>A0A2I0X7A6_9ASPA</name>